<dbReference type="EMBL" id="MU393529">
    <property type="protein sequence ID" value="KAI4862279.1"/>
    <property type="molecule type" value="Genomic_DNA"/>
</dbReference>
<name>A0ACB9YSG8_9PEZI</name>
<sequence length="488" mass="55082">MDRRTYEAPMDWEYQNQGPLDPSSPFTQSTRQFQSKSIFGSSNTNSNSNNNNSTSSFGHNPFQRAQGTTSPSKPLPPTPPHQSSFFSTNTSHRTSTAPPFRNPAFTTPRKPFDADALSELSAAESSPAATDASDFVETPENDRSYDIGRMTITPSTMNKNRSPVAKKSGKGELQKTIFASRDKVRKRKRYNADKDISGYRLPYVQEDECDDSDYESDESTFQPNKLRNDHARSKDGWLGNFLAAVQRHPYAPSILGYWITFVFNLFCVSGACWVGWSIVAGLRQDFYLERQAKRADILADIAKCTSDYVSNKCDPVEKRLPVIYEICDKWYDCMNQNPDNVKQISNSAKEMAKILNDTIDTMSYKTIALLILIFTIFVFSGRTLYKSTNAFMEFSQSHPSGAFPSQHAGDQHMRPPSQRVYWQAIEPQTPRHTSSRQLLANDETPDTDEAPVRFRALPPPETPTSRRSPSKGERGRSPAKSRSPTKRY</sequence>
<evidence type="ECO:0000313" key="1">
    <source>
        <dbReference type="EMBL" id="KAI4862279.1"/>
    </source>
</evidence>
<protein>
    <submittedName>
        <fullName evidence="1">Uncharacterized protein</fullName>
    </submittedName>
</protein>
<comment type="caution">
    <text evidence="1">The sequence shown here is derived from an EMBL/GenBank/DDBJ whole genome shotgun (WGS) entry which is preliminary data.</text>
</comment>
<organism evidence="1 2">
    <name type="scientific">Hypoxylon rubiginosum</name>
    <dbReference type="NCBI Taxonomy" id="110542"/>
    <lineage>
        <taxon>Eukaryota</taxon>
        <taxon>Fungi</taxon>
        <taxon>Dikarya</taxon>
        <taxon>Ascomycota</taxon>
        <taxon>Pezizomycotina</taxon>
        <taxon>Sordariomycetes</taxon>
        <taxon>Xylariomycetidae</taxon>
        <taxon>Xylariales</taxon>
        <taxon>Hypoxylaceae</taxon>
        <taxon>Hypoxylon</taxon>
    </lineage>
</organism>
<evidence type="ECO:0000313" key="2">
    <source>
        <dbReference type="Proteomes" id="UP001497700"/>
    </source>
</evidence>
<reference evidence="1 2" key="1">
    <citation type="journal article" date="2022" name="New Phytol.">
        <title>Ecological generalism drives hyperdiversity of secondary metabolite gene clusters in xylarialean endophytes.</title>
        <authorList>
            <person name="Franco M.E.E."/>
            <person name="Wisecaver J.H."/>
            <person name="Arnold A.E."/>
            <person name="Ju Y.M."/>
            <person name="Slot J.C."/>
            <person name="Ahrendt S."/>
            <person name="Moore L.P."/>
            <person name="Eastman K.E."/>
            <person name="Scott K."/>
            <person name="Konkel Z."/>
            <person name="Mondo S.J."/>
            <person name="Kuo A."/>
            <person name="Hayes R.D."/>
            <person name="Haridas S."/>
            <person name="Andreopoulos B."/>
            <person name="Riley R."/>
            <person name="LaButti K."/>
            <person name="Pangilinan J."/>
            <person name="Lipzen A."/>
            <person name="Amirebrahimi M."/>
            <person name="Yan J."/>
            <person name="Adam C."/>
            <person name="Keymanesh K."/>
            <person name="Ng V."/>
            <person name="Louie K."/>
            <person name="Northen T."/>
            <person name="Drula E."/>
            <person name="Henrissat B."/>
            <person name="Hsieh H.M."/>
            <person name="Youens-Clark K."/>
            <person name="Lutzoni F."/>
            <person name="Miadlikowska J."/>
            <person name="Eastwood D.C."/>
            <person name="Hamelin R.C."/>
            <person name="Grigoriev I.V."/>
            <person name="U'Ren J.M."/>
        </authorList>
    </citation>
    <scope>NUCLEOTIDE SEQUENCE [LARGE SCALE GENOMIC DNA]</scope>
    <source>
        <strain evidence="1 2">CBS 119005</strain>
    </source>
</reference>
<keyword evidence="2" id="KW-1185">Reference proteome</keyword>
<accession>A0ACB9YSG8</accession>
<dbReference type="Proteomes" id="UP001497700">
    <property type="component" value="Unassembled WGS sequence"/>
</dbReference>
<gene>
    <name evidence="1" type="ORF">F4820DRAFT_430930</name>
</gene>
<proteinExistence type="predicted"/>